<keyword evidence="10" id="KW-0190">Covalent protein-DNA linkage</keyword>
<evidence type="ECO:0000256" key="2">
    <source>
        <dbReference type="ARBA" id="ARBA00022679"/>
    </source>
</evidence>
<evidence type="ECO:0000256" key="10">
    <source>
        <dbReference type="ARBA" id="ARBA00023124"/>
    </source>
</evidence>
<dbReference type="GeneID" id="120281140"/>
<dbReference type="GO" id="GO:0016779">
    <property type="term" value="F:nucleotidyltransferase activity"/>
    <property type="evidence" value="ECO:0007669"/>
    <property type="project" value="UniProtKB-KW"/>
</dbReference>
<dbReference type="PRINTS" id="PR00227">
    <property type="entry name" value="GEMCOATAL1"/>
</dbReference>
<dbReference type="AlphaFoldDB" id="A0AB40CV40"/>
<keyword evidence="8" id="KW-0255">Endonuclease</keyword>
<dbReference type="RefSeq" id="XP_039143985.1">
    <property type="nucleotide sequence ID" value="XM_039288051.1"/>
</dbReference>
<keyword evidence="13" id="KW-1185">Reference proteome</keyword>
<dbReference type="GO" id="GO:0003677">
    <property type="term" value="F:DNA binding"/>
    <property type="evidence" value="ECO:0007669"/>
    <property type="project" value="UniProtKB-KW"/>
</dbReference>
<dbReference type="InterPro" id="IPR049912">
    <property type="entry name" value="CRESS_DNA_REP"/>
</dbReference>
<gene>
    <name evidence="14" type="primary">LOC120281140</name>
</gene>
<evidence type="ECO:0000256" key="4">
    <source>
        <dbReference type="ARBA" id="ARBA00022705"/>
    </source>
</evidence>
<dbReference type="Gene3D" id="3.40.1310.20">
    <property type="match status" value="1"/>
</dbReference>
<keyword evidence="3" id="KW-0548">Nucleotidyltransferase</keyword>
<keyword evidence="2" id="KW-0808">Transferase</keyword>
<evidence type="ECO:0000313" key="14">
    <source>
        <dbReference type="RefSeq" id="XP_039143985.1"/>
    </source>
</evidence>
<evidence type="ECO:0000256" key="6">
    <source>
        <dbReference type="ARBA" id="ARBA00022723"/>
    </source>
</evidence>
<dbReference type="PROSITE" id="PS52020">
    <property type="entry name" value="CRESS_DNA_REP"/>
    <property type="match status" value="1"/>
</dbReference>
<sequence>MVYTTNNMYYRNWYNNYDNKYGTNYNRCSAKNFFLTYPQCSLSKEEALSQLLAIPLPSNKKFIRVARELHEDGQPHLHTARSFSDVKAYVEKERDYTDWGEFQIDGRSSRGGSLNLSEVYTEALNASSADESLQIIQEKDPKSFYLQYHNLKANAELIFTCPVSVFKSKWDLSSFTVDNVIS</sequence>
<dbReference type="InterPro" id="IPR001191">
    <property type="entry name" value="Gemini_AL1_REP"/>
</dbReference>
<keyword evidence="9" id="KW-0378">Hydrolase</keyword>
<feature type="domain" description="CRESS-DNA virus Rep endonuclease" evidence="12">
    <location>
        <begin position="27"/>
        <end position="151"/>
    </location>
</feature>
<keyword evidence="4" id="KW-0235">DNA replication</keyword>
<evidence type="ECO:0000256" key="7">
    <source>
        <dbReference type="ARBA" id="ARBA00022741"/>
    </source>
</evidence>
<comment type="similarity">
    <text evidence="1">Belongs to the geminiviridae Rep protein family.</text>
</comment>
<evidence type="ECO:0000256" key="5">
    <source>
        <dbReference type="ARBA" id="ARBA00022722"/>
    </source>
</evidence>
<dbReference type="GO" id="GO:0005198">
    <property type="term" value="F:structural molecule activity"/>
    <property type="evidence" value="ECO:0007669"/>
    <property type="project" value="InterPro"/>
</dbReference>
<evidence type="ECO:0000256" key="9">
    <source>
        <dbReference type="ARBA" id="ARBA00022801"/>
    </source>
</evidence>
<keyword evidence="11" id="KW-0238">DNA-binding</keyword>
<keyword evidence="5" id="KW-0540">Nuclease</keyword>
<keyword evidence="6" id="KW-0479">Metal-binding</keyword>
<dbReference type="Pfam" id="PF08283">
    <property type="entry name" value="Gemini_AL1_M"/>
    <property type="match status" value="1"/>
</dbReference>
<proteinExistence type="inferred from homology"/>
<evidence type="ECO:0000256" key="3">
    <source>
        <dbReference type="ARBA" id="ARBA00022695"/>
    </source>
</evidence>
<evidence type="ECO:0000256" key="11">
    <source>
        <dbReference type="ARBA" id="ARBA00023125"/>
    </source>
</evidence>
<dbReference type="GO" id="GO:0006260">
    <property type="term" value="P:DNA replication"/>
    <property type="evidence" value="ECO:0007669"/>
    <property type="project" value="UniProtKB-KW"/>
</dbReference>
<reference evidence="14" key="1">
    <citation type="submission" date="2025-08" db="UniProtKB">
        <authorList>
            <consortium name="RefSeq"/>
        </authorList>
    </citation>
    <scope>IDENTIFICATION</scope>
</reference>
<dbReference type="InterPro" id="IPR001301">
    <property type="entry name" value="Gemini_AL1_CLV"/>
</dbReference>
<name>A0AB40CV40_DIOCR</name>
<protein>
    <submittedName>
        <fullName evidence="14">Uncharacterized protein LOC120281140</fullName>
    </submittedName>
</protein>
<dbReference type="GO" id="GO:0016888">
    <property type="term" value="F:DNA endonuclease activity, producing 5'-phosphomonoesters"/>
    <property type="evidence" value="ECO:0007669"/>
    <property type="project" value="InterPro"/>
</dbReference>
<dbReference type="InterPro" id="IPR022692">
    <property type="entry name" value="Gemini_AL1_REP_central"/>
</dbReference>
<dbReference type="PRINTS" id="PR00228">
    <property type="entry name" value="GEMCOATCLVL1"/>
</dbReference>
<evidence type="ECO:0000259" key="12">
    <source>
        <dbReference type="PROSITE" id="PS52020"/>
    </source>
</evidence>
<evidence type="ECO:0000256" key="1">
    <source>
        <dbReference type="ARBA" id="ARBA00006240"/>
    </source>
</evidence>
<dbReference type="Proteomes" id="UP001515500">
    <property type="component" value="Chromosome 17"/>
</dbReference>
<dbReference type="Pfam" id="PF00799">
    <property type="entry name" value="Gemini_AL1"/>
    <property type="match status" value="1"/>
</dbReference>
<keyword evidence="7" id="KW-0547">Nucleotide-binding</keyword>
<organism evidence="13 14">
    <name type="scientific">Dioscorea cayennensis subsp. rotundata</name>
    <name type="common">White Guinea yam</name>
    <name type="synonym">Dioscorea rotundata</name>
    <dbReference type="NCBI Taxonomy" id="55577"/>
    <lineage>
        <taxon>Eukaryota</taxon>
        <taxon>Viridiplantae</taxon>
        <taxon>Streptophyta</taxon>
        <taxon>Embryophyta</taxon>
        <taxon>Tracheophyta</taxon>
        <taxon>Spermatophyta</taxon>
        <taxon>Magnoliopsida</taxon>
        <taxon>Liliopsida</taxon>
        <taxon>Dioscoreales</taxon>
        <taxon>Dioscoreaceae</taxon>
        <taxon>Dioscorea</taxon>
    </lineage>
</organism>
<evidence type="ECO:0000256" key="8">
    <source>
        <dbReference type="ARBA" id="ARBA00022759"/>
    </source>
</evidence>
<dbReference type="GO" id="GO:0046872">
    <property type="term" value="F:metal ion binding"/>
    <property type="evidence" value="ECO:0007669"/>
    <property type="project" value="UniProtKB-KW"/>
</dbReference>
<dbReference type="SUPFAM" id="SSF55464">
    <property type="entry name" value="Origin of replication-binding domain, RBD-like"/>
    <property type="match status" value="1"/>
</dbReference>
<evidence type="ECO:0000313" key="13">
    <source>
        <dbReference type="Proteomes" id="UP001515500"/>
    </source>
</evidence>
<dbReference type="GO" id="GO:0000166">
    <property type="term" value="F:nucleotide binding"/>
    <property type="evidence" value="ECO:0007669"/>
    <property type="project" value="UniProtKB-KW"/>
</dbReference>
<accession>A0AB40CV40</accession>